<accession>A0A8B2VM84</accession>
<dbReference type="RefSeq" id="WP_002518673.1">
    <property type="nucleotide sequence ID" value="NZ_AP022844.1"/>
</dbReference>
<dbReference type="AlphaFoldDB" id="A0A8B2VM84"/>
<keyword evidence="1" id="KW-1133">Transmembrane helix</keyword>
<dbReference type="Proteomes" id="UP000226191">
    <property type="component" value="Unassembled WGS sequence"/>
</dbReference>
<reference evidence="2 5" key="2">
    <citation type="submission" date="2018-08" db="EMBL/GenBank/DDBJ databases">
        <title>Genome sequencing of Cutibacterium acnes KCOM 1315.</title>
        <authorList>
            <person name="Kook J.-K."/>
            <person name="Park S.-N."/>
            <person name="Lim Y.K."/>
        </authorList>
    </citation>
    <scope>NUCLEOTIDE SEQUENCE [LARGE SCALE GENOMIC DNA]</scope>
    <source>
        <strain evidence="2 5">KCOM 1315</strain>
    </source>
</reference>
<keyword evidence="1" id="KW-0812">Transmembrane</keyword>
<gene>
    <name evidence="3" type="ORF">B1B09_05680</name>
    <name evidence="2" type="ORF">DXN06_06755</name>
</gene>
<organism evidence="3 4">
    <name type="scientific">Cutibacterium acnes</name>
    <name type="common">Propionibacterium acnes</name>
    <dbReference type="NCBI Taxonomy" id="1747"/>
    <lineage>
        <taxon>Bacteria</taxon>
        <taxon>Bacillati</taxon>
        <taxon>Actinomycetota</taxon>
        <taxon>Actinomycetes</taxon>
        <taxon>Propionibacteriales</taxon>
        <taxon>Propionibacteriaceae</taxon>
        <taxon>Cutibacterium</taxon>
    </lineage>
</organism>
<name>A0A8B2VM84_CUTAC</name>
<evidence type="ECO:0000313" key="3">
    <source>
        <dbReference type="EMBL" id="PGF35406.1"/>
    </source>
</evidence>
<dbReference type="GeneID" id="92856205"/>
<feature type="transmembrane region" description="Helical" evidence="1">
    <location>
        <begin position="168"/>
        <end position="187"/>
    </location>
</feature>
<evidence type="ECO:0000313" key="5">
    <source>
        <dbReference type="Proteomes" id="UP000256621"/>
    </source>
</evidence>
<evidence type="ECO:0000256" key="1">
    <source>
        <dbReference type="SAM" id="Phobius"/>
    </source>
</evidence>
<evidence type="ECO:0000313" key="2">
    <source>
        <dbReference type="EMBL" id="AXM08012.1"/>
    </source>
</evidence>
<protein>
    <submittedName>
        <fullName evidence="3">Uncharacterized protein</fullName>
    </submittedName>
</protein>
<feature type="transmembrane region" description="Helical" evidence="1">
    <location>
        <begin position="86"/>
        <end position="103"/>
    </location>
</feature>
<reference evidence="3 4" key="1">
    <citation type="submission" date="2017-02" db="EMBL/GenBank/DDBJ databases">
        <title>Prevalence of linear plasmids in Cutibacterium acnes isolates obtained from cancerous prostatic tissue.</title>
        <authorList>
            <person name="Davidsson S."/>
            <person name="Bruggemann H."/>
        </authorList>
    </citation>
    <scope>NUCLEOTIDE SEQUENCE [LARGE SCALE GENOMIC DNA]</scope>
    <source>
        <strain evidence="3 4">11-78</strain>
    </source>
</reference>
<feature type="transmembrane region" description="Helical" evidence="1">
    <location>
        <begin position="48"/>
        <end position="66"/>
    </location>
</feature>
<dbReference type="EMBL" id="CP031442">
    <property type="protein sequence ID" value="AXM08012.1"/>
    <property type="molecule type" value="Genomic_DNA"/>
</dbReference>
<dbReference type="OrthoDB" id="4165556at2"/>
<sequence>MLGWRAWARNRSLLSLLAATVVCCVLIGLTSEVIIAIPPFLTGRGVDVSNAAVVPLCVVIVQGWCLSRRDTRLEAGSERRTALADCLLSTTPAVLVGIVAYVGNLPVGMVATRNTVGLSGVTLLANALGVTRLSSLPATIWVLMSLLAGSTASFEAPWSWPVKDRTDVLSAVLSVALCLLGISASLVKPRPWRNRG</sequence>
<evidence type="ECO:0000313" key="4">
    <source>
        <dbReference type="Proteomes" id="UP000226191"/>
    </source>
</evidence>
<feature type="transmembrane region" description="Helical" evidence="1">
    <location>
        <begin position="12"/>
        <end position="36"/>
    </location>
</feature>
<proteinExistence type="predicted"/>
<dbReference type="EMBL" id="MVCE01000002">
    <property type="protein sequence ID" value="PGF35406.1"/>
    <property type="molecule type" value="Genomic_DNA"/>
</dbReference>
<keyword evidence="1" id="KW-0472">Membrane</keyword>
<dbReference type="Proteomes" id="UP000256621">
    <property type="component" value="Chromosome"/>
</dbReference>